<keyword evidence="2 3" id="KW-0456">Lyase</keyword>
<dbReference type="KEGG" id="ppsr:I6J18_17805"/>
<dbReference type="GO" id="GO:0009234">
    <property type="term" value="P:menaquinone biosynthetic process"/>
    <property type="evidence" value="ECO:0007669"/>
    <property type="project" value="UniProtKB-UniRule"/>
</dbReference>
<comment type="pathway">
    <text evidence="3">Quinol/quinone metabolism; menaquinone biosynthesis.</text>
</comment>
<evidence type="ECO:0000313" key="5">
    <source>
        <dbReference type="EMBL" id="QQS99438.1"/>
    </source>
</evidence>
<evidence type="ECO:0000256" key="2">
    <source>
        <dbReference type="ARBA" id="ARBA00023239"/>
    </source>
</evidence>
<keyword evidence="6" id="KW-1185">Reference proteome</keyword>
<dbReference type="PANTHER" id="PTHR42916:SF1">
    <property type="entry name" value="PROTEIN PHYLLO, CHLOROPLASTIC"/>
    <property type="match status" value="1"/>
</dbReference>
<proteinExistence type="inferred from homology"/>
<dbReference type="EMBL" id="CP068053">
    <property type="protein sequence ID" value="QQS99438.1"/>
    <property type="molecule type" value="Genomic_DNA"/>
</dbReference>
<dbReference type="SUPFAM" id="SSF53474">
    <property type="entry name" value="alpha/beta-Hydrolases"/>
    <property type="match status" value="1"/>
</dbReference>
<dbReference type="InterPro" id="IPR029058">
    <property type="entry name" value="AB_hydrolase_fold"/>
</dbReference>
<protein>
    <recommendedName>
        <fullName evidence="3">Putative 2-succinyl-6-hydroxy-2,4-cyclohexadiene-1-carboxylate synthase</fullName>
        <shortName evidence="3">SHCHC synthase</shortName>
        <ecNumber evidence="3">4.2.99.20</ecNumber>
    </recommendedName>
</protein>
<comment type="function">
    <text evidence="3">Catalyzes a proton abstraction reaction that results in 2,5-elimination of pyruvate from 2-succinyl-5-enolpyruvyl-6-hydroxy-3-cyclohexene-1-carboxylate (SEPHCHC) and the formation of 2-succinyl-6-hydroxy-2,4-cyclohexadiene-1-carboxylate (SHCHC).</text>
</comment>
<dbReference type="EC" id="4.2.99.20" evidence="3"/>
<dbReference type="Pfam" id="PF00561">
    <property type="entry name" value="Abhydrolase_1"/>
    <property type="match status" value="1"/>
</dbReference>
<gene>
    <name evidence="3 5" type="primary">menH</name>
    <name evidence="5" type="ORF">I6J18_17805</name>
</gene>
<comment type="similarity">
    <text evidence="3">Belongs to the AB hydrolase superfamily. MenH family.</text>
</comment>
<keyword evidence="1 3" id="KW-0474">Menaquinone biosynthesis</keyword>
<dbReference type="PRINTS" id="PR00412">
    <property type="entry name" value="EPOXHYDRLASE"/>
</dbReference>
<evidence type="ECO:0000256" key="3">
    <source>
        <dbReference type="HAMAP-Rule" id="MF_01660"/>
    </source>
</evidence>
<dbReference type="InterPro" id="IPR000073">
    <property type="entry name" value="AB_hydrolase_1"/>
</dbReference>
<dbReference type="HAMAP" id="MF_01660">
    <property type="entry name" value="MenH"/>
    <property type="match status" value="1"/>
</dbReference>
<dbReference type="InterPro" id="IPR022485">
    <property type="entry name" value="SHCHC_synthase_MenH"/>
</dbReference>
<dbReference type="InterPro" id="IPR000639">
    <property type="entry name" value="Epox_hydrolase-like"/>
</dbReference>
<dbReference type="Gene3D" id="3.40.50.1820">
    <property type="entry name" value="alpha/beta hydrolase"/>
    <property type="match status" value="1"/>
</dbReference>
<name>A0A974RZH4_PERPY</name>
<comment type="pathway">
    <text evidence="3">Quinol/quinone metabolism; 1,4-dihydroxy-2-naphthoate biosynthesis; 1,4-dihydroxy-2-naphthoate from chorismate: step 3/7.</text>
</comment>
<evidence type="ECO:0000259" key="4">
    <source>
        <dbReference type="Pfam" id="PF00561"/>
    </source>
</evidence>
<feature type="domain" description="AB hydrolase-1" evidence="4">
    <location>
        <begin position="23"/>
        <end position="256"/>
    </location>
</feature>
<evidence type="ECO:0000313" key="6">
    <source>
        <dbReference type="Proteomes" id="UP000595254"/>
    </source>
</evidence>
<dbReference type="Proteomes" id="UP000595254">
    <property type="component" value="Chromosome"/>
</dbReference>
<sequence>MNFVTNGVEYHIETAGVSGGQQLLLLHGFTGNLHTWDFLIPMLSEHVQLIMIDIVGHGKTSAPEEITPYRMESAAADLKAIVDHLAISKIHVLGYSMGGRLALNFAVLYPECIQSLILESASPGLEEEGARKKRMNQDHQLAHNIMANGIETFVNKWENIPLFASQKRLPAEKQAVIRKQRLDNHETGLANSLIGMGTGAQPSRWQSLETLSFPTLLLTGELDFKFCEVAARMSRLIENCDWKIINDVGHAIHSENEKMFGKIVYEFLAKQ</sequence>
<reference evidence="5 6" key="1">
    <citation type="submission" date="2021-01" db="EMBL/GenBank/DDBJ databases">
        <title>FDA dAtabase for Regulatory Grade micrObial Sequences (FDA-ARGOS): Supporting development and validation of Infectious Disease Dx tests.</title>
        <authorList>
            <person name="Nelson B."/>
            <person name="Plummer A."/>
            <person name="Tallon L."/>
            <person name="Sadzewicz L."/>
            <person name="Zhao X."/>
            <person name="Boylan J."/>
            <person name="Ott S."/>
            <person name="Bowen H."/>
            <person name="Vavikolanu K."/>
            <person name="Mehta A."/>
            <person name="Aluvathingal J."/>
            <person name="Nadendla S."/>
            <person name="Myers T."/>
            <person name="Yan Y."/>
            <person name="Sichtig H."/>
        </authorList>
    </citation>
    <scope>NUCLEOTIDE SEQUENCE [LARGE SCALE GENOMIC DNA]</scope>
    <source>
        <strain evidence="5 6">FDAARGOS_1161</strain>
    </source>
</reference>
<dbReference type="PRINTS" id="PR00111">
    <property type="entry name" value="ABHYDROLASE"/>
</dbReference>
<dbReference type="AlphaFoldDB" id="A0A974RZH4"/>
<comment type="subunit">
    <text evidence="3">Monomer.</text>
</comment>
<dbReference type="RefSeq" id="WP_040374189.1">
    <property type="nucleotide sequence ID" value="NZ_CP068053.1"/>
</dbReference>
<comment type="catalytic activity">
    <reaction evidence="3">
        <text>5-enolpyruvoyl-6-hydroxy-2-succinyl-cyclohex-3-ene-1-carboxylate = (1R,6R)-6-hydroxy-2-succinyl-cyclohexa-2,4-diene-1-carboxylate + pyruvate</text>
        <dbReference type="Rhea" id="RHEA:25597"/>
        <dbReference type="ChEBI" id="CHEBI:15361"/>
        <dbReference type="ChEBI" id="CHEBI:58689"/>
        <dbReference type="ChEBI" id="CHEBI:58818"/>
        <dbReference type="EC" id="4.2.99.20"/>
    </reaction>
</comment>
<organism evidence="5 6">
    <name type="scientific">Peribacillus psychrosaccharolyticus</name>
    <name type="common">Bacillus psychrosaccharolyticus</name>
    <dbReference type="NCBI Taxonomy" id="1407"/>
    <lineage>
        <taxon>Bacteria</taxon>
        <taxon>Bacillati</taxon>
        <taxon>Bacillota</taxon>
        <taxon>Bacilli</taxon>
        <taxon>Bacillales</taxon>
        <taxon>Bacillaceae</taxon>
        <taxon>Peribacillus</taxon>
    </lineage>
</organism>
<dbReference type="GO" id="GO:0070205">
    <property type="term" value="F:2-succinyl-6-hydroxy-2,4-cyclohexadiene-1-carboxylate synthase activity"/>
    <property type="evidence" value="ECO:0007669"/>
    <property type="project" value="UniProtKB-UniRule"/>
</dbReference>
<evidence type="ECO:0000256" key="1">
    <source>
        <dbReference type="ARBA" id="ARBA00022428"/>
    </source>
</evidence>
<dbReference type="PANTHER" id="PTHR42916">
    <property type="entry name" value="2-SUCCINYL-5-ENOLPYRUVYL-6-HYDROXY-3-CYCLOHEXENE-1-CARBOXYLATE SYNTHASE"/>
    <property type="match status" value="1"/>
</dbReference>
<dbReference type="NCBIfam" id="TIGR03695">
    <property type="entry name" value="menH_SHCHC"/>
    <property type="match status" value="1"/>
</dbReference>
<accession>A0A974RZH4</accession>